<dbReference type="SMART" id="SM00530">
    <property type="entry name" value="HTH_XRE"/>
    <property type="match status" value="1"/>
</dbReference>
<dbReference type="CDD" id="cd00093">
    <property type="entry name" value="HTH_XRE"/>
    <property type="match status" value="1"/>
</dbReference>
<evidence type="ECO:0000313" key="6">
    <source>
        <dbReference type="EMBL" id="MFD1914299.1"/>
    </source>
</evidence>
<evidence type="ECO:0000256" key="3">
    <source>
        <dbReference type="ARBA" id="ARBA00023163"/>
    </source>
</evidence>
<reference evidence="7" key="1">
    <citation type="journal article" date="2019" name="Int. J. Syst. Evol. Microbiol.">
        <title>The Global Catalogue of Microorganisms (GCM) 10K type strain sequencing project: providing services to taxonomists for standard genome sequencing and annotation.</title>
        <authorList>
            <consortium name="The Broad Institute Genomics Platform"/>
            <consortium name="The Broad Institute Genome Sequencing Center for Infectious Disease"/>
            <person name="Wu L."/>
            <person name="Ma J."/>
        </authorList>
    </citation>
    <scope>NUCLEOTIDE SEQUENCE [LARGE SCALE GENOMIC DNA]</scope>
    <source>
        <strain evidence="7">CGMCC 4.7242</strain>
    </source>
</reference>
<sequence>MPRGALTGSRIRERRMLLGMRQAELARAAGISPSYLNLIEHNRRRVTDAHLSALATALDVDPSALTEGAGAAVIQGLRGAAAAVATPPMPELDRIEEFAGRLPGWAALLAAQHLRIRTLERAVVRLTDRMAHDPHLSSALHEVLSAVTSVRSTAAIITGTEDLEPEWRARFHRNLQEDTERLAAGAEALVAYLDASDAEEAGLASPQEEVEGWLAGTDYHLAALERPDPPAPAAFLAGERLLASGSARILAAAHAARYLADARAVPLPRLRAALADLGPDPGALSQRLGVGLPVILRRLAALPAQDLAAGLVICDGSGTLTFRKPLDGFGLPRFGGACPLWPLYQALARPMTPVRQVIEMADRVPRRFLCYAICAPSHPGGFDGPVLAEAMMLILPSSPPQDAAPAQPVGTSCRICPRAACPARREPSLMPASGPPAGDEPDADPGRGANFR</sequence>
<dbReference type="InterPro" id="IPR001387">
    <property type="entry name" value="Cro/C1-type_HTH"/>
</dbReference>
<dbReference type="PANTHER" id="PTHR46797:SF23">
    <property type="entry name" value="HTH-TYPE TRANSCRIPTIONAL REGULATOR SUTR"/>
    <property type="match status" value="1"/>
</dbReference>
<evidence type="ECO:0000256" key="2">
    <source>
        <dbReference type="ARBA" id="ARBA00023125"/>
    </source>
</evidence>
<feature type="domain" description="HTH cro/C1-type" evidence="5">
    <location>
        <begin position="11"/>
        <end position="65"/>
    </location>
</feature>
<dbReference type="SUPFAM" id="SSF47413">
    <property type="entry name" value="lambda repressor-like DNA-binding domains"/>
    <property type="match status" value="1"/>
</dbReference>
<dbReference type="EMBL" id="JBHUGH010000037">
    <property type="protein sequence ID" value="MFD1914299.1"/>
    <property type="molecule type" value="Genomic_DNA"/>
</dbReference>
<evidence type="ECO:0000313" key="7">
    <source>
        <dbReference type="Proteomes" id="UP001597353"/>
    </source>
</evidence>
<keyword evidence="1" id="KW-0805">Transcription regulation</keyword>
<keyword evidence="3" id="KW-0804">Transcription</keyword>
<dbReference type="RefSeq" id="WP_390265542.1">
    <property type="nucleotide sequence ID" value="NZ_JBHUGH010000037.1"/>
</dbReference>
<dbReference type="PANTHER" id="PTHR46797">
    <property type="entry name" value="HTH-TYPE TRANSCRIPTIONAL REGULATOR"/>
    <property type="match status" value="1"/>
</dbReference>
<feature type="region of interest" description="Disordered" evidence="4">
    <location>
        <begin position="424"/>
        <end position="452"/>
    </location>
</feature>
<gene>
    <name evidence="6" type="ORF">ACFSGJ_19020</name>
</gene>
<evidence type="ECO:0000259" key="5">
    <source>
        <dbReference type="PROSITE" id="PS50943"/>
    </source>
</evidence>
<dbReference type="Gene3D" id="1.10.260.40">
    <property type="entry name" value="lambda repressor-like DNA-binding domains"/>
    <property type="match status" value="1"/>
</dbReference>
<keyword evidence="7" id="KW-1185">Reference proteome</keyword>
<evidence type="ECO:0000256" key="4">
    <source>
        <dbReference type="SAM" id="MobiDB-lite"/>
    </source>
</evidence>
<keyword evidence="2" id="KW-0238">DNA-binding</keyword>
<evidence type="ECO:0000256" key="1">
    <source>
        <dbReference type="ARBA" id="ARBA00023015"/>
    </source>
</evidence>
<dbReference type="InterPro" id="IPR050807">
    <property type="entry name" value="TransReg_Diox_bact_type"/>
</dbReference>
<dbReference type="InterPro" id="IPR010982">
    <property type="entry name" value="Lambda_DNA-bd_dom_sf"/>
</dbReference>
<organism evidence="6 7">
    <name type="scientific">Halodurantibacterium flavum</name>
    <dbReference type="NCBI Taxonomy" id="1382802"/>
    <lineage>
        <taxon>Bacteria</taxon>
        <taxon>Pseudomonadati</taxon>
        <taxon>Pseudomonadota</taxon>
        <taxon>Alphaproteobacteria</taxon>
        <taxon>Rhodobacterales</taxon>
        <taxon>Paracoccaceae</taxon>
        <taxon>Halodurantibacterium</taxon>
    </lineage>
</organism>
<dbReference type="Proteomes" id="UP001597353">
    <property type="component" value="Unassembled WGS sequence"/>
</dbReference>
<comment type="caution">
    <text evidence="6">The sequence shown here is derived from an EMBL/GenBank/DDBJ whole genome shotgun (WGS) entry which is preliminary data.</text>
</comment>
<dbReference type="Pfam" id="PF01381">
    <property type="entry name" value="HTH_3"/>
    <property type="match status" value="1"/>
</dbReference>
<dbReference type="Pfam" id="PF09856">
    <property type="entry name" value="ScfRs"/>
    <property type="match status" value="1"/>
</dbReference>
<protein>
    <submittedName>
        <fullName evidence="6">Short-chain fatty acyl-CoA regulator family protein</fullName>
    </submittedName>
</protein>
<dbReference type="PROSITE" id="PS50943">
    <property type="entry name" value="HTH_CROC1"/>
    <property type="match status" value="1"/>
</dbReference>
<accession>A0ABW4SBY4</accession>
<dbReference type="InterPro" id="IPR018653">
    <property type="entry name" value="ScfR_C"/>
</dbReference>
<name>A0ABW4SBY4_9RHOB</name>
<proteinExistence type="predicted"/>